<dbReference type="SUPFAM" id="SSF52172">
    <property type="entry name" value="CheY-like"/>
    <property type="match status" value="1"/>
</dbReference>
<dbReference type="AlphaFoldDB" id="A0A975GJH0"/>
<dbReference type="Pfam" id="PF00072">
    <property type="entry name" value="Response_reg"/>
    <property type="match status" value="1"/>
</dbReference>
<keyword evidence="1 3" id="KW-0597">Phosphoprotein</keyword>
<dbReference type="InterPro" id="IPR050595">
    <property type="entry name" value="Bact_response_regulator"/>
</dbReference>
<evidence type="ECO:0000313" key="5">
    <source>
        <dbReference type="EMBL" id="QTA83023.1"/>
    </source>
</evidence>
<evidence type="ECO:0000256" key="3">
    <source>
        <dbReference type="PROSITE-ProRule" id="PRU00169"/>
    </source>
</evidence>
<name>A0A975GJH0_9BACT</name>
<protein>
    <submittedName>
        <fullName evidence="5">Two component system response regulator</fullName>
    </submittedName>
</protein>
<dbReference type="GO" id="GO:0000160">
    <property type="term" value="P:phosphorelay signal transduction system"/>
    <property type="evidence" value="ECO:0007669"/>
    <property type="project" value="UniProtKB-KW"/>
</dbReference>
<evidence type="ECO:0000256" key="1">
    <source>
        <dbReference type="ARBA" id="ARBA00022553"/>
    </source>
</evidence>
<dbReference type="PANTHER" id="PTHR44591">
    <property type="entry name" value="STRESS RESPONSE REGULATOR PROTEIN 1"/>
    <property type="match status" value="1"/>
</dbReference>
<organism evidence="5 6">
    <name type="scientific">Desulfonema limicola</name>
    <dbReference type="NCBI Taxonomy" id="45656"/>
    <lineage>
        <taxon>Bacteria</taxon>
        <taxon>Pseudomonadati</taxon>
        <taxon>Thermodesulfobacteriota</taxon>
        <taxon>Desulfobacteria</taxon>
        <taxon>Desulfobacterales</taxon>
        <taxon>Desulfococcaceae</taxon>
        <taxon>Desulfonema</taxon>
    </lineage>
</organism>
<evidence type="ECO:0000256" key="2">
    <source>
        <dbReference type="ARBA" id="ARBA00023012"/>
    </source>
</evidence>
<accession>A0A975GJH0</accession>
<dbReference type="Gene3D" id="3.40.50.2300">
    <property type="match status" value="1"/>
</dbReference>
<proteinExistence type="predicted"/>
<feature type="domain" description="Response regulatory" evidence="4">
    <location>
        <begin position="17"/>
        <end position="131"/>
    </location>
</feature>
<dbReference type="PROSITE" id="PS50110">
    <property type="entry name" value="RESPONSE_REGULATORY"/>
    <property type="match status" value="1"/>
</dbReference>
<dbReference type="KEGG" id="dli:dnl_54160"/>
<dbReference type="PANTHER" id="PTHR44591:SF14">
    <property type="entry name" value="PROTEIN PILG"/>
    <property type="match status" value="1"/>
</dbReference>
<dbReference type="RefSeq" id="WP_207688871.1">
    <property type="nucleotide sequence ID" value="NZ_CP061799.1"/>
</dbReference>
<evidence type="ECO:0000259" key="4">
    <source>
        <dbReference type="PROSITE" id="PS50110"/>
    </source>
</evidence>
<keyword evidence="6" id="KW-1185">Reference proteome</keyword>
<dbReference type="Proteomes" id="UP000663720">
    <property type="component" value="Chromosome"/>
</dbReference>
<gene>
    <name evidence="5" type="ORF">dnl_54160</name>
</gene>
<reference evidence="5" key="1">
    <citation type="journal article" date="2021" name="Microb. Physiol.">
        <title>Proteogenomic Insights into the Physiology of Marine, Sulfate-Reducing, Filamentous Desulfonema limicola and Desulfonema magnum.</title>
        <authorList>
            <person name="Schnaars V."/>
            <person name="Wohlbrand L."/>
            <person name="Scheve S."/>
            <person name="Hinrichs C."/>
            <person name="Reinhardt R."/>
            <person name="Rabus R."/>
        </authorList>
    </citation>
    <scope>NUCLEOTIDE SEQUENCE</scope>
    <source>
        <strain evidence="5">5ac10</strain>
    </source>
</reference>
<evidence type="ECO:0000313" key="6">
    <source>
        <dbReference type="Proteomes" id="UP000663720"/>
    </source>
</evidence>
<feature type="modified residue" description="4-aspartylphosphate" evidence="3">
    <location>
        <position position="66"/>
    </location>
</feature>
<dbReference type="InterPro" id="IPR001789">
    <property type="entry name" value="Sig_transdc_resp-reg_receiver"/>
</dbReference>
<dbReference type="InterPro" id="IPR011006">
    <property type="entry name" value="CheY-like_superfamily"/>
</dbReference>
<dbReference type="EMBL" id="CP061799">
    <property type="protein sequence ID" value="QTA83023.1"/>
    <property type="molecule type" value="Genomic_DNA"/>
</dbReference>
<dbReference type="SMART" id="SM00448">
    <property type="entry name" value="REC"/>
    <property type="match status" value="1"/>
</dbReference>
<keyword evidence="2" id="KW-0902">Two-component regulatory system</keyword>
<sequence length="141" mass="15990">MSEKKKQSVQGEESPIRLLLTDDETAYLNVLSNRLTRRGFYVAKARSGTEAIQILRKQDFDVAVLDLKMEDMDGIEVLKIFKKMDPDLMVIMLTGHGSEKAAKEGMEFGAFDYLSKPCDINDLAAKVRKAFKKKQDLNNNK</sequence>